<dbReference type="NCBIfam" id="TIGR03919">
    <property type="entry name" value="T7SS_EccB"/>
    <property type="match status" value="1"/>
</dbReference>
<comment type="similarity">
    <text evidence="2">Belongs to the EccB family.</text>
</comment>
<evidence type="ECO:0000256" key="2">
    <source>
        <dbReference type="ARBA" id="ARBA00008149"/>
    </source>
</evidence>
<evidence type="ECO:0000256" key="10">
    <source>
        <dbReference type="SAM" id="Phobius"/>
    </source>
</evidence>
<dbReference type="InterPro" id="IPR007795">
    <property type="entry name" value="T7SS_EccB"/>
</dbReference>
<dbReference type="RefSeq" id="WP_064883171.1">
    <property type="nucleotide sequence ID" value="NZ_LZSY01000104.1"/>
</dbReference>
<dbReference type="PANTHER" id="PTHR40765:SF2">
    <property type="entry name" value="ESX-2 SECRETION SYSTEM ATPASE ECCB2"/>
    <property type="match status" value="1"/>
</dbReference>
<evidence type="ECO:0000256" key="5">
    <source>
        <dbReference type="ARBA" id="ARBA00022741"/>
    </source>
</evidence>
<keyword evidence="3" id="KW-1003">Cell membrane</keyword>
<organism evidence="11 12">
    <name type="scientific">Mycolicibacterium peregrinum</name>
    <name type="common">Mycobacterium peregrinum</name>
    <dbReference type="NCBI Taxonomy" id="43304"/>
    <lineage>
        <taxon>Bacteria</taxon>
        <taxon>Bacillati</taxon>
        <taxon>Actinomycetota</taxon>
        <taxon>Actinomycetes</taxon>
        <taxon>Mycobacteriales</taxon>
        <taxon>Mycobacteriaceae</taxon>
        <taxon>Mycolicibacterium</taxon>
    </lineage>
</organism>
<keyword evidence="4 10" id="KW-0812">Transmembrane</keyword>
<reference evidence="12" key="1">
    <citation type="submission" date="2016-06" db="EMBL/GenBank/DDBJ databases">
        <authorList>
            <person name="Sutton G."/>
            <person name="Brinkac L."/>
            <person name="Sanka R."/>
            <person name="Adams M."/>
            <person name="Lau E."/>
            <person name="Mehaffy C."/>
            <person name="Tameris M."/>
            <person name="Hatherill M."/>
            <person name="Hanekom W."/>
            <person name="Mahomed H."/>
            <person name="Mcshane H."/>
        </authorList>
    </citation>
    <scope>NUCLEOTIDE SEQUENCE [LARGE SCALE GENOMIC DNA]</scope>
    <source>
        <strain evidence="12">852002-10433_SCH5171157</strain>
    </source>
</reference>
<dbReference type="EMBL" id="LZSY01000104">
    <property type="protein sequence ID" value="OBB89553.1"/>
    <property type="molecule type" value="Genomic_DNA"/>
</dbReference>
<evidence type="ECO:0000256" key="1">
    <source>
        <dbReference type="ARBA" id="ARBA00004162"/>
    </source>
</evidence>
<protein>
    <submittedName>
        <fullName evidence="11">Type VII secretion protein EccB</fullName>
    </submittedName>
</protein>
<gene>
    <name evidence="11" type="ORF">A5779_27590</name>
</gene>
<sequence>MARRSATRLQLSGHRFLLRRMAHALVRGDARMLDDPLRAQAVAYGAGCALTAVAIAVCAVLALVRPGSVPGDAPILLARDTGALYVRVDDTVHPVSDLASARLIVGTPVNPLVVDAAAIARFRRGPLVGIPGAPAELGRPLSLDESDWAVCDGTEPAETVLLAGRGDRGMVALGSGQALLVSARTMGGATYLLADGWRARVDLRDIAVVRALHLEGLPVQAVSQALLDSVPEAPALRAPPIAGVGNPGPAALGGLAVGTVVRVVRAGPAEFYVVLTDGLQRVGRVAADVIRFSVAQSHDEPPVVPADVVADVPVADNLAVARFPERVVPRAPAVVCANWDPRQRGSATNTSVVMADSLPDHSVQLAQADGMGPNVDRVVIPGGRSVLLQAAGVTRDGIDGGPLYLLNDRGVLFGIRDGATAEMLGLGTDPVPAPWPMLAMLPRGPELNREAASVSRDVTTGARAVPA</sequence>
<evidence type="ECO:0000313" key="12">
    <source>
        <dbReference type="Proteomes" id="UP000094008"/>
    </source>
</evidence>
<accession>A0A1A0W236</accession>
<dbReference type="OrthoDB" id="3847604at2"/>
<evidence type="ECO:0000256" key="3">
    <source>
        <dbReference type="ARBA" id="ARBA00022475"/>
    </source>
</evidence>
<dbReference type="Pfam" id="PF05108">
    <property type="entry name" value="T7SS_ESX1_EccB"/>
    <property type="match status" value="1"/>
</dbReference>
<evidence type="ECO:0000313" key="11">
    <source>
        <dbReference type="EMBL" id="OBB89553.1"/>
    </source>
</evidence>
<dbReference type="InterPro" id="IPR044857">
    <property type="entry name" value="T7SS_EccB_R1"/>
</dbReference>
<evidence type="ECO:0000256" key="4">
    <source>
        <dbReference type="ARBA" id="ARBA00022692"/>
    </source>
</evidence>
<dbReference type="Proteomes" id="UP000094008">
    <property type="component" value="Unassembled WGS sequence"/>
</dbReference>
<keyword evidence="8 10" id="KW-1133">Transmembrane helix</keyword>
<keyword evidence="5" id="KW-0547">Nucleotide-binding</keyword>
<dbReference type="GO" id="GO:0005576">
    <property type="term" value="C:extracellular region"/>
    <property type="evidence" value="ECO:0007669"/>
    <property type="project" value="TreeGrafter"/>
</dbReference>
<keyword evidence="7" id="KW-0067">ATP-binding</keyword>
<evidence type="ECO:0000256" key="9">
    <source>
        <dbReference type="ARBA" id="ARBA00023136"/>
    </source>
</evidence>
<keyword evidence="6" id="KW-0378">Hydrolase</keyword>
<evidence type="ECO:0000256" key="6">
    <source>
        <dbReference type="ARBA" id="ARBA00022801"/>
    </source>
</evidence>
<dbReference type="GO" id="GO:0005886">
    <property type="term" value="C:plasma membrane"/>
    <property type="evidence" value="ECO:0007669"/>
    <property type="project" value="UniProtKB-SubCell"/>
</dbReference>
<dbReference type="GO" id="GO:0005524">
    <property type="term" value="F:ATP binding"/>
    <property type="evidence" value="ECO:0007669"/>
    <property type="project" value="UniProtKB-KW"/>
</dbReference>
<dbReference type="PANTHER" id="PTHR40765">
    <property type="entry name" value="ESX-2 SECRETION SYSTEM ATPASE ECCB2"/>
    <property type="match status" value="1"/>
</dbReference>
<dbReference type="Gene3D" id="2.40.50.910">
    <property type="entry name" value="Type VII secretion system EccB, repeat 3 domain"/>
    <property type="match status" value="1"/>
</dbReference>
<evidence type="ECO:0000256" key="7">
    <source>
        <dbReference type="ARBA" id="ARBA00022840"/>
    </source>
</evidence>
<dbReference type="AlphaFoldDB" id="A0A1A0W236"/>
<evidence type="ECO:0000256" key="8">
    <source>
        <dbReference type="ARBA" id="ARBA00022989"/>
    </source>
</evidence>
<dbReference type="InterPro" id="IPR042485">
    <property type="entry name" value="T7SS_EccB_R3"/>
</dbReference>
<feature type="transmembrane region" description="Helical" evidence="10">
    <location>
        <begin position="41"/>
        <end position="64"/>
    </location>
</feature>
<dbReference type="GO" id="GO:0016787">
    <property type="term" value="F:hydrolase activity"/>
    <property type="evidence" value="ECO:0007669"/>
    <property type="project" value="UniProtKB-KW"/>
</dbReference>
<name>A0A1A0W236_MYCPR</name>
<dbReference type="Gene3D" id="3.30.2390.20">
    <property type="entry name" value="Type VII secretion system EccB, repeat 1 domain"/>
    <property type="match status" value="1"/>
</dbReference>
<keyword evidence="9 10" id="KW-0472">Membrane</keyword>
<proteinExistence type="inferred from homology"/>
<comment type="subcellular location">
    <subcellularLocation>
        <location evidence="1">Cell membrane</location>
        <topology evidence="1">Single-pass membrane protein</topology>
    </subcellularLocation>
</comment>
<comment type="caution">
    <text evidence="11">The sequence shown here is derived from an EMBL/GenBank/DDBJ whole genome shotgun (WGS) entry which is preliminary data.</text>
</comment>